<evidence type="ECO:0000313" key="6">
    <source>
        <dbReference type="EMBL" id="CAH1246362.1"/>
    </source>
</evidence>
<dbReference type="AlphaFoldDB" id="A0A8J9Z387"/>
<dbReference type="InterPro" id="IPR013083">
    <property type="entry name" value="Znf_RING/FYVE/PHD"/>
</dbReference>
<evidence type="ECO:0000313" key="7">
    <source>
        <dbReference type="Proteomes" id="UP000838412"/>
    </source>
</evidence>
<sequence>MNVATNNMQFAGCCPTCDEFACGVDELHCGFCGFRMQFSSQRAGYSRHVNIPAPRPPVFMVGNPWAASNVNDIVQDLLAMIDRTDQVYVVVLAVRESALERDTLAVASVQAEDSEDSDSDFEDIWEEIPEDPPPPRPVPETCFICADRQQDCLLSPCGHSICTVCGFEVRERGNMCPWCKGNIEDIVPMET</sequence>
<dbReference type="InterPro" id="IPR001841">
    <property type="entry name" value="Znf_RING"/>
</dbReference>
<organism evidence="6 7">
    <name type="scientific">Branchiostoma lanceolatum</name>
    <name type="common">Common lancelet</name>
    <name type="synonym">Amphioxus lanceolatum</name>
    <dbReference type="NCBI Taxonomy" id="7740"/>
    <lineage>
        <taxon>Eukaryota</taxon>
        <taxon>Metazoa</taxon>
        <taxon>Chordata</taxon>
        <taxon>Cephalochordata</taxon>
        <taxon>Leptocardii</taxon>
        <taxon>Amphioxiformes</taxon>
        <taxon>Branchiostomatidae</taxon>
        <taxon>Branchiostoma</taxon>
    </lineage>
</organism>
<proteinExistence type="predicted"/>
<evidence type="ECO:0000256" key="4">
    <source>
        <dbReference type="PROSITE-ProRule" id="PRU00175"/>
    </source>
</evidence>
<keyword evidence="7" id="KW-1185">Reference proteome</keyword>
<keyword evidence="2 4" id="KW-0863">Zinc-finger</keyword>
<gene>
    <name evidence="6" type="primary">Hypp7712</name>
    <name evidence="6" type="ORF">BLAG_LOCUS8409</name>
</gene>
<protein>
    <submittedName>
        <fullName evidence="6">Hypp7712 protein</fullName>
    </submittedName>
</protein>
<accession>A0A8J9Z387</accession>
<dbReference type="SUPFAM" id="SSF57850">
    <property type="entry name" value="RING/U-box"/>
    <property type="match status" value="1"/>
</dbReference>
<dbReference type="Gene3D" id="3.30.40.10">
    <property type="entry name" value="Zinc/RING finger domain, C3HC4 (zinc finger)"/>
    <property type="match status" value="1"/>
</dbReference>
<feature type="domain" description="RING-type" evidence="5">
    <location>
        <begin position="142"/>
        <end position="180"/>
    </location>
</feature>
<reference evidence="6" key="1">
    <citation type="submission" date="2022-01" db="EMBL/GenBank/DDBJ databases">
        <authorList>
            <person name="Braso-Vives M."/>
        </authorList>
    </citation>
    <scope>NUCLEOTIDE SEQUENCE</scope>
</reference>
<evidence type="ECO:0000259" key="5">
    <source>
        <dbReference type="PROSITE" id="PS50089"/>
    </source>
</evidence>
<keyword evidence="3" id="KW-0862">Zinc</keyword>
<evidence type="ECO:0000256" key="2">
    <source>
        <dbReference type="ARBA" id="ARBA00022771"/>
    </source>
</evidence>
<name>A0A8J9Z387_BRALA</name>
<keyword evidence="1" id="KW-0479">Metal-binding</keyword>
<dbReference type="EMBL" id="OV696700">
    <property type="protein sequence ID" value="CAH1246362.1"/>
    <property type="molecule type" value="Genomic_DNA"/>
</dbReference>
<evidence type="ECO:0000256" key="3">
    <source>
        <dbReference type="ARBA" id="ARBA00022833"/>
    </source>
</evidence>
<dbReference type="OrthoDB" id="9049620at2759"/>
<dbReference type="Proteomes" id="UP000838412">
    <property type="component" value="Chromosome 15"/>
</dbReference>
<evidence type="ECO:0000256" key="1">
    <source>
        <dbReference type="ARBA" id="ARBA00022723"/>
    </source>
</evidence>
<dbReference type="Pfam" id="PF13920">
    <property type="entry name" value="zf-C3HC4_3"/>
    <property type="match status" value="1"/>
</dbReference>
<dbReference type="GO" id="GO:0008270">
    <property type="term" value="F:zinc ion binding"/>
    <property type="evidence" value="ECO:0007669"/>
    <property type="project" value="UniProtKB-KW"/>
</dbReference>
<dbReference type="PROSITE" id="PS50089">
    <property type="entry name" value="ZF_RING_2"/>
    <property type="match status" value="1"/>
</dbReference>